<sequence>MLLCHQKGCRSFLEIRTVNNTLYPTNKAACEALGVLGGDQEWIEALQEAKESATYPKHRKLFVQILMFCEVSNPISLWHMFWKDMPDDIPRRLSKTLHLPQIEKTEAKMKANVLFDLEAMLNSNSKSLKDFSLLMPPQEMLKILQNKLLMEEKKYNPELLEKEKDVLIPKLNTEQKDIFDDIVNAVNNNIQKLIFVYGHGGTGKTFLWKAITCYVQLKSQLADLLRETDLIIWDEVPMSDRHCFEALDRSLKDILNNSNTMFGGKSIILGEDFRQTLPVKKKGSKIEIIDASITSSYLWPCFKTYILKENMRLAQPHMTEHEKEQKKTFSVWFLNIGDGTIGTCTKSDTEDSATVQIPHELCIQESDTALTELINFIYNEGTLHRPTAKDLQKKAIVCPKNETANMINAKVLSLLDEPTRVYLSSDQATPHGDDGGKTKLLYPNEYLNSLNFVGLPPHRLELKVGAPIILL</sequence>
<evidence type="ECO:0000256" key="1">
    <source>
        <dbReference type="RuleBase" id="RU363044"/>
    </source>
</evidence>
<keyword evidence="1" id="KW-0547">Nucleotide-binding</keyword>
<dbReference type="Pfam" id="PF21530">
    <property type="entry name" value="Pif1_2B_dom"/>
    <property type="match status" value="1"/>
</dbReference>
<dbReference type="Gene3D" id="3.40.50.300">
    <property type="entry name" value="P-loop containing nucleotide triphosphate hydrolases"/>
    <property type="match status" value="2"/>
</dbReference>
<dbReference type="AlphaFoldDB" id="A0A699KDH5"/>
<dbReference type="InterPro" id="IPR049163">
    <property type="entry name" value="Pif1-like_2B_dom"/>
</dbReference>
<keyword evidence="1" id="KW-0233">DNA recombination</keyword>
<dbReference type="GO" id="GO:0005524">
    <property type="term" value="F:ATP binding"/>
    <property type="evidence" value="ECO:0007669"/>
    <property type="project" value="UniProtKB-KW"/>
</dbReference>
<feature type="domain" description="DNA helicase Pif1-like 2B" evidence="3">
    <location>
        <begin position="445"/>
        <end position="471"/>
    </location>
</feature>
<name>A0A699KDH5_TANCI</name>
<organism evidence="4">
    <name type="scientific">Tanacetum cinerariifolium</name>
    <name type="common">Dalmatian daisy</name>
    <name type="synonym">Chrysanthemum cinerariifolium</name>
    <dbReference type="NCBI Taxonomy" id="118510"/>
    <lineage>
        <taxon>Eukaryota</taxon>
        <taxon>Viridiplantae</taxon>
        <taxon>Streptophyta</taxon>
        <taxon>Embryophyta</taxon>
        <taxon>Tracheophyta</taxon>
        <taxon>Spermatophyta</taxon>
        <taxon>Magnoliopsida</taxon>
        <taxon>eudicotyledons</taxon>
        <taxon>Gunneridae</taxon>
        <taxon>Pentapetalae</taxon>
        <taxon>asterids</taxon>
        <taxon>campanulids</taxon>
        <taxon>Asterales</taxon>
        <taxon>Asteraceae</taxon>
        <taxon>Asteroideae</taxon>
        <taxon>Anthemideae</taxon>
        <taxon>Anthemidinae</taxon>
        <taxon>Tanacetum</taxon>
    </lineage>
</organism>
<comment type="cofactor">
    <cofactor evidence="1">
        <name>Mg(2+)</name>
        <dbReference type="ChEBI" id="CHEBI:18420"/>
    </cofactor>
</comment>
<dbReference type="GO" id="GO:0016787">
    <property type="term" value="F:hydrolase activity"/>
    <property type="evidence" value="ECO:0007669"/>
    <property type="project" value="UniProtKB-KW"/>
</dbReference>
<comment type="caution">
    <text evidence="4">The sequence shown here is derived from an EMBL/GenBank/DDBJ whole genome shotgun (WGS) entry which is preliminary data.</text>
</comment>
<dbReference type="InterPro" id="IPR010285">
    <property type="entry name" value="DNA_helicase_pif1-like_DEAD"/>
</dbReference>
<keyword evidence="1 4" id="KW-0347">Helicase</keyword>
<keyword evidence="1" id="KW-0227">DNA damage</keyword>
<dbReference type="PANTHER" id="PTHR10492:SF96">
    <property type="entry name" value="ATP-DEPENDENT DNA HELICASE"/>
    <property type="match status" value="1"/>
</dbReference>
<evidence type="ECO:0000313" key="4">
    <source>
        <dbReference type="EMBL" id="GFA85790.1"/>
    </source>
</evidence>
<comment type="similarity">
    <text evidence="1">Belongs to the helicase family.</text>
</comment>
<keyword evidence="1" id="KW-0234">DNA repair</keyword>
<dbReference type="GO" id="GO:0006281">
    <property type="term" value="P:DNA repair"/>
    <property type="evidence" value="ECO:0007669"/>
    <property type="project" value="UniProtKB-KW"/>
</dbReference>
<dbReference type="GO" id="GO:0043139">
    <property type="term" value="F:5'-3' DNA helicase activity"/>
    <property type="evidence" value="ECO:0007669"/>
    <property type="project" value="UniProtKB-EC"/>
</dbReference>
<proteinExistence type="inferred from homology"/>
<evidence type="ECO:0000259" key="3">
    <source>
        <dbReference type="Pfam" id="PF21530"/>
    </source>
</evidence>
<feature type="domain" description="DNA helicase Pif1-like DEAD-box helicase" evidence="2">
    <location>
        <begin position="212"/>
        <end position="343"/>
    </location>
</feature>
<dbReference type="SUPFAM" id="SSF52540">
    <property type="entry name" value="P-loop containing nucleoside triphosphate hydrolases"/>
    <property type="match status" value="1"/>
</dbReference>
<comment type="catalytic activity">
    <reaction evidence="1">
        <text>ATP + H2O = ADP + phosphate + H(+)</text>
        <dbReference type="Rhea" id="RHEA:13065"/>
        <dbReference type="ChEBI" id="CHEBI:15377"/>
        <dbReference type="ChEBI" id="CHEBI:15378"/>
        <dbReference type="ChEBI" id="CHEBI:30616"/>
        <dbReference type="ChEBI" id="CHEBI:43474"/>
        <dbReference type="ChEBI" id="CHEBI:456216"/>
        <dbReference type="EC" id="5.6.2.3"/>
    </reaction>
</comment>
<gene>
    <name evidence="4" type="ORF">Tci_657762</name>
</gene>
<keyword evidence="1" id="KW-0067">ATP-binding</keyword>
<dbReference type="EMBL" id="BKCJ010501729">
    <property type="protein sequence ID" value="GFA85790.1"/>
    <property type="molecule type" value="Genomic_DNA"/>
</dbReference>
<dbReference type="PANTHER" id="PTHR10492">
    <property type="match status" value="1"/>
</dbReference>
<reference evidence="4" key="1">
    <citation type="journal article" date="2019" name="Sci. Rep.">
        <title>Draft genome of Tanacetum cinerariifolium, the natural source of mosquito coil.</title>
        <authorList>
            <person name="Yamashiro T."/>
            <person name="Shiraishi A."/>
            <person name="Satake H."/>
            <person name="Nakayama K."/>
        </authorList>
    </citation>
    <scope>NUCLEOTIDE SEQUENCE</scope>
</reference>
<dbReference type="GO" id="GO:0000723">
    <property type="term" value="P:telomere maintenance"/>
    <property type="evidence" value="ECO:0007669"/>
    <property type="project" value="InterPro"/>
</dbReference>
<accession>A0A699KDH5</accession>
<dbReference type="EC" id="5.6.2.3" evidence="1"/>
<evidence type="ECO:0000259" key="2">
    <source>
        <dbReference type="Pfam" id="PF05970"/>
    </source>
</evidence>
<protein>
    <recommendedName>
        <fullName evidence="1">ATP-dependent DNA helicase</fullName>
        <ecNumber evidence="1">5.6.2.3</ecNumber>
    </recommendedName>
</protein>
<dbReference type="GO" id="GO:0006310">
    <property type="term" value="P:DNA recombination"/>
    <property type="evidence" value="ECO:0007669"/>
    <property type="project" value="UniProtKB-KW"/>
</dbReference>
<dbReference type="InterPro" id="IPR027417">
    <property type="entry name" value="P-loop_NTPase"/>
</dbReference>
<keyword evidence="1" id="KW-0378">Hydrolase</keyword>
<dbReference type="Pfam" id="PF05970">
    <property type="entry name" value="PIF1"/>
    <property type="match status" value="1"/>
</dbReference>